<reference evidence="1 2" key="1">
    <citation type="submission" date="2020-05" db="EMBL/GenBank/DDBJ databases">
        <title>Azospirillum oleiclasticum sp. nov, a nitrogen-fixing and heavy crude oil-emulsifying bacterium isolated from the crude oil of Yumen Oilfield.</title>
        <authorList>
            <person name="Wu D."/>
            <person name="Cai M."/>
            <person name="Zhang X."/>
        </authorList>
    </citation>
    <scope>NUCLEOTIDE SEQUENCE [LARGE SCALE GENOMIC DNA]</scope>
    <source>
        <strain evidence="1 2">ROY-1-1-2</strain>
    </source>
</reference>
<evidence type="ECO:0000313" key="1">
    <source>
        <dbReference type="EMBL" id="NYZ23121.1"/>
    </source>
</evidence>
<dbReference type="Proteomes" id="UP000584642">
    <property type="component" value="Unassembled WGS sequence"/>
</dbReference>
<dbReference type="EMBL" id="JABFDB010000024">
    <property type="protein sequence ID" value="NYZ23121.1"/>
    <property type="molecule type" value="Genomic_DNA"/>
</dbReference>
<sequence length="156" mass="16795">MTVRLRAHHLLCMLTYVGRGYSPAFTANYDRVLERLAAGEEIELVTGPDDICAPLLDDPGAHCRLDRIRDRDEAAALAVGALLGRAIPPGERLVPTPVLVARLRAAFRDGTIRAACAGCEWSELCTAVAAADFAGARLDRSTDRVLRFGPSAPRCP</sequence>
<proteinExistence type="predicted"/>
<gene>
    <name evidence="1" type="ORF">HND93_25720</name>
</gene>
<accession>A0ABX2TII1</accession>
<comment type="caution">
    <text evidence="1">The sequence shown here is derived from an EMBL/GenBank/DDBJ whole genome shotgun (WGS) entry which is preliminary data.</text>
</comment>
<name>A0ABX2TII1_9PROT</name>
<organism evidence="1 2">
    <name type="scientific">Azospirillum oleiclasticum</name>
    <dbReference type="NCBI Taxonomy" id="2735135"/>
    <lineage>
        <taxon>Bacteria</taxon>
        <taxon>Pseudomonadati</taxon>
        <taxon>Pseudomonadota</taxon>
        <taxon>Alphaproteobacteria</taxon>
        <taxon>Rhodospirillales</taxon>
        <taxon>Azospirillaceae</taxon>
        <taxon>Azospirillum</taxon>
    </lineage>
</organism>
<keyword evidence="2" id="KW-1185">Reference proteome</keyword>
<evidence type="ECO:0000313" key="2">
    <source>
        <dbReference type="Proteomes" id="UP000584642"/>
    </source>
</evidence>
<dbReference type="Pfam" id="PF06935">
    <property type="entry name" value="DUF1284"/>
    <property type="match status" value="1"/>
</dbReference>
<protein>
    <submittedName>
        <fullName evidence="1">DUF1284 domain-containing protein</fullName>
    </submittedName>
</protein>
<dbReference type="RefSeq" id="WP_180284893.1">
    <property type="nucleotide sequence ID" value="NZ_JABFDB010000024.1"/>
</dbReference>
<dbReference type="InterPro" id="IPR009702">
    <property type="entry name" value="DUF1284"/>
</dbReference>